<organism evidence="2 3">
    <name type="scientific">Cochliobolus sativus</name>
    <name type="common">Common root rot and spot blotch fungus</name>
    <name type="synonym">Bipolaris sorokiniana</name>
    <dbReference type="NCBI Taxonomy" id="45130"/>
    <lineage>
        <taxon>Eukaryota</taxon>
        <taxon>Fungi</taxon>
        <taxon>Dikarya</taxon>
        <taxon>Ascomycota</taxon>
        <taxon>Pezizomycotina</taxon>
        <taxon>Dothideomycetes</taxon>
        <taxon>Pleosporomycetidae</taxon>
        <taxon>Pleosporales</taxon>
        <taxon>Pleosporineae</taxon>
        <taxon>Pleosporaceae</taxon>
        <taxon>Bipolaris</taxon>
    </lineage>
</organism>
<dbReference type="PANTHER" id="PTHR37540">
    <property type="entry name" value="TRANSCRIPTION FACTOR (ACR-2), PUTATIVE-RELATED-RELATED"/>
    <property type="match status" value="1"/>
</dbReference>
<proteinExistence type="predicted"/>
<accession>A0A8H6DZC8</accession>
<dbReference type="EMBL" id="WNKQ01000002">
    <property type="protein sequence ID" value="KAF5853637.1"/>
    <property type="molecule type" value="Genomic_DNA"/>
</dbReference>
<feature type="compositionally biased region" description="Polar residues" evidence="1">
    <location>
        <begin position="1"/>
        <end position="18"/>
    </location>
</feature>
<evidence type="ECO:0008006" key="4">
    <source>
        <dbReference type="Google" id="ProtNLM"/>
    </source>
</evidence>
<gene>
    <name evidence="2" type="ORF">GGP41_002207</name>
</gene>
<evidence type="ECO:0000256" key="1">
    <source>
        <dbReference type="SAM" id="MobiDB-lite"/>
    </source>
</evidence>
<evidence type="ECO:0000313" key="3">
    <source>
        <dbReference type="Proteomes" id="UP000624244"/>
    </source>
</evidence>
<evidence type="ECO:0000313" key="2">
    <source>
        <dbReference type="EMBL" id="KAF5853637.1"/>
    </source>
</evidence>
<feature type="region of interest" description="Disordered" evidence="1">
    <location>
        <begin position="103"/>
        <end position="133"/>
    </location>
</feature>
<sequence length="597" mass="66785">MMVDAPNQSKNSTPNLASPFSPPNQPQRRDTSVATMARQYEFFVTTTKPHLPNGAERGMIRRLVMRNFFDTKITAPQADIPEQSSATTVMARNQLSSRFRVQRSKNDNATKGGKLVSKNGKGKTKGKRRSSPIGTTEAHLMNQITGKGYFTAKDAKGRSREGTVESILKIPKLRIDPSAHRIDPFDILPIPGTPHFDMLFQLYKSAPKTNSIAIDAKNTWPIWAIHDAGLLHATLATWAIYGVLAKGLSELHCCHLKHKSDAINAISSKLTEPDGVVSDEVIGTVLTLASFELESFRSIRYRSNAFNGSKSNVDCERWIIRTWAQRWLAARHSMRTDPIAETFIARADFHTAAAFRTPPSFPLVCLDPDAPLLPDELMEEAAYKSPTSLLQLSLAATECFNIFYRLHRIALAMSSHWSGKVPRLTLSNLLYDMQHIVLSVPDRSRDFIEFDREVQAGRNEGEENQRKRADAASVVEGLLAATLIFVYTALRGLPANAKILAILLGRLRIAINRPATSAVEVWGREKNLKTLVWVLVVACSVVKSDEDRAWWISKLSGVCGILGIERQAELEDTMQHIAWIDVFFNRKLDKIWEEMTL</sequence>
<feature type="region of interest" description="Disordered" evidence="1">
    <location>
        <begin position="1"/>
        <end position="32"/>
    </location>
</feature>
<reference evidence="2" key="1">
    <citation type="submission" date="2019-11" db="EMBL/GenBank/DDBJ databases">
        <title>Bipolaris sorokiniana Genome sequencing.</title>
        <authorList>
            <person name="Wang H."/>
        </authorList>
    </citation>
    <scope>NUCLEOTIDE SEQUENCE</scope>
</reference>
<feature type="compositionally biased region" description="Basic residues" evidence="1">
    <location>
        <begin position="120"/>
        <end position="130"/>
    </location>
</feature>
<name>A0A8H6DZC8_COCSA</name>
<dbReference type="AlphaFoldDB" id="A0A8H6DZC8"/>
<protein>
    <recommendedName>
        <fullName evidence="4">Transcription factor domain-containing protein</fullName>
    </recommendedName>
</protein>
<comment type="caution">
    <text evidence="2">The sequence shown here is derived from an EMBL/GenBank/DDBJ whole genome shotgun (WGS) entry which is preliminary data.</text>
</comment>
<dbReference type="Proteomes" id="UP000624244">
    <property type="component" value="Unassembled WGS sequence"/>
</dbReference>
<dbReference type="PANTHER" id="PTHR37540:SF5">
    <property type="entry name" value="TRANSCRIPTION FACTOR DOMAIN-CONTAINING PROTEIN"/>
    <property type="match status" value="1"/>
</dbReference>